<feature type="domain" description="RRM" evidence="5">
    <location>
        <begin position="1227"/>
        <end position="1300"/>
    </location>
</feature>
<dbReference type="RefSeq" id="XP_029716361.2">
    <property type="nucleotide sequence ID" value="XM_029860501.2"/>
</dbReference>
<feature type="compositionally biased region" description="Basic and acidic residues" evidence="4">
    <location>
        <begin position="1029"/>
        <end position="1044"/>
    </location>
</feature>
<feature type="domain" description="RRM" evidence="5">
    <location>
        <begin position="90"/>
        <end position="160"/>
    </location>
</feature>
<dbReference type="GeneID" id="109400490"/>
<evidence type="ECO:0000256" key="1">
    <source>
        <dbReference type="ARBA" id="ARBA00022737"/>
    </source>
</evidence>
<feature type="compositionally biased region" description="Basic and acidic residues" evidence="4">
    <location>
        <begin position="236"/>
        <end position="250"/>
    </location>
</feature>
<evidence type="ECO:0000313" key="7">
    <source>
        <dbReference type="Proteomes" id="UP000069940"/>
    </source>
</evidence>
<dbReference type="CDD" id="cd00590">
    <property type="entry name" value="RRM_SF"/>
    <property type="match status" value="4"/>
</dbReference>
<feature type="compositionally biased region" description="Basic residues" evidence="4">
    <location>
        <begin position="799"/>
        <end position="812"/>
    </location>
</feature>
<dbReference type="EnsemblMetazoa" id="AALFPA23_012177.R17378">
    <property type="protein sequence ID" value="AALFPA23_012177.P17378"/>
    <property type="gene ID" value="AALFPA23_012177"/>
</dbReference>
<name>A0ABM1YU42_AEDAL</name>
<dbReference type="Pfam" id="PF00076">
    <property type="entry name" value="RRM_1"/>
    <property type="match status" value="3"/>
</dbReference>
<protein>
    <recommendedName>
        <fullName evidence="5">RRM domain-containing protein</fullName>
    </recommendedName>
</protein>
<feature type="region of interest" description="Disordered" evidence="4">
    <location>
        <begin position="1018"/>
        <end position="1044"/>
    </location>
</feature>
<feature type="region of interest" description="Disordered" evidence="4">
    <location>
        <begin position="967"/>
        <end position="991"/>
    </location>
</feature>
<proteinExistence type="predicted"/>
<dbReference type="Proteomes" id="UP000069940">
    <property type="component" value="Unassembled WGS sequence"/>
</dbReference>
<feature type="region of interest" description="Disordered" evidence="4">
    <location>
        <begin position="222"/>
        <end position="250"/>
    </location>
</feature>
<dbReference type="InterPro" id="IPR012677">
    <property type="entry name" value="Nucleotide-bd_a/b_plait_sf"/>
</dbReference>
<evidence type="ECO:0000256" key="2">
    <source>
        <dbReference type="ARBA" id="ARBA00022884"/>
    </source>
</evidence>
<accession>A0ABM1YU42</accession>
<feature type="region of interest" description="Disordered" evidence="4">
    <location>
        <begin position="718"/>
        <end position="827"/>
    </location>
</feature>
<dbReference type="InterPro" id="IPR000504">
    <property type="entry name" value="RRM_dom"/>
</dbReference>
<evidence type="ECO:0000313" key="6">
    <source>
        <dbReference type="EnsemblMetazoa" id="AALFPA23_012177.P17378"/>
    </source>
</evidence>
<dbReference type="InterPro" id="IPR035979">
    <property type="entry name" value="RBD_domain_sf"/>
</dbReference>
<dbReference type="PROSITE" id="PS50102">
    <property type="entry name" value="RRM"/>
    <property type="match status" value="3"/>
</dbReference>
<evidence type="ECO:0000256" key="3">
    <source>
        <dbReference type="PROSITE-ProRule" id="PRU00176"/>
    </source>
</evidence>
<feature type="compositionally biased region" description="Basic residues" evidence="4">
    <location>
        <begin position="1132"/>
        <end position="1148"/>
    </location>
</feature>
<evidence type="ECO:0000256" key="4">
    <source>
        <dbReference type="SAM" id="MobiDB-lite"/>
    </source>
</evidence>
<sequence length="1380" mass="159734">MNLNEVVYVGNVPKQATDGELAAFFKDVGRVIKISFMRENRNDCRTKIGFVLFENEMQALKACSFDQTIFQWNRVIVMLVNDDRHFWAGHTVIVRNISSDTNEEDLFEAFGRYGMIEAVQIPTCNFAYVGFKEKSAAVAAQRLNNTVLGKTKISVQVAQRNMRVRLEDLDSFKTPRVYNELMDAKLKYDYNQEYAAEPSTGMVGIGGTGASAATFDYDDYEDDEDNRIYDPTTNRFYDKPKDGGSRPAKEEEPVFVEDIIDDEEDDDDLLIPPPIPWTRSKDDEGVSIDLVSPQHSPISERNLFDEEDPIDESDFSTVEVRRKEITFGKSAVVSVSNSAVRVENVPREVYDEDIVRYFAKFGLLNSVEIAQSTSCLFSKIYTIIYQQQSVAEKVLQCFMRKCEFSGVVCTLFTFRPEDVIQEVPGKCVLVDYISNSTVYEDVADAFRKVGQVIYLKKTGRNTTPSVVHFRNRISMDQAGKVVNIDGDKVRVVPFGQDAFRKFTAENRKLKDASVSHTKKPLKNVRMVDIEMKEEQERNKYMILKTVYNPNYRNPDPKNLTNEVVIYNCPVRTTLKDLRRHFINIAFVTFMRWEQSPYDTNTWKVYASFGSFVDAFNAVRLKGPLLNYPIFKHMASERPKFDSLETVEVECQQDDVSVTKMYNSLVGHGAITFVDKVDHKRFLVICRDAKTAKKIIQLKVLAKTPVKALLYRDVMNQQNAQDMPVSRSPPRTRSPERKEELPRRRKDSTKDLPIPMDDLIALQRRIMDDGGDRRRPSSREDRHRRDDTNEWERDFDHGGRRSPARKNRDRKRQKSVDMDITDDQPDPVPVHQRYSPEFIHEFQAPCFDHEYNVNYHRQPEEALVYTNPPAPNMMPLGGPPRDFVQGWAPGGPMYVPPVMVPPPVTRSVFMPQPPAPGTGGILGGPLALPVPTITIHRIEPDPTIHPVPQPGDLRNYLAEKRNIRAKDSYDPTDELGHQLDDLNSNRPVSPKEMDRIENYIREKERQIQKRLHLLDKKLVDVGGPSKRASRSRERSVSPSDRQAHNRIEEIRVERVNISRQLAQLRQNGDQKSRAFTALCERQSAIDRECTDIQRQLEAKKLWLAERARSLSRERHEKELAAKPPKQKSLSRDRRSRSSSRGARRRFSRSRSRENRGRHNRYRRSRSPSPDRFRRRRSSSRDRTGRRRSRSLDRGRRYNRPSTTNIRSPESLLRDMRQLGRPREGKTDHCVFIGNIAKGVPEEQLKSTFARYGRMVMCDFSMLEKFGEVYIDYHQREDAFRALEMNRVKIAGKRLRVALNCRKPANRDGYSVIVEMSEPVPERDLYSRFFECGEIEFIWHYENATIATVTFERPESTLKALNIRELHNRIPIIVREYVESER</sequence>
<keyword evidence="7" id="KW-1185">Reference proteome</keyword>
<dbReference type="PANTHER" id="PTHR24012">
    <property type="entry name" value="RNA BINDING PROTEIN"/>
    <property type="match status" value="1"/>
</dbReference>
<feature type="compositionally biased region" description="Basic and acidic residues" evidence="4">
    <location>
        <begin position="764"/>
        <end position="798"/>
    </location>
</feature>
<dbReference type="Gene3D" id="3.30.70.330">
    <property type="match status" value="3"/>
</dbReference>
<feature type="domain" description="RRM" evidence="5">
    <location>
        <begin position="5"/>
        <end position="99"/>
    </location>
</feature>
<dbReference type="SUPFAM" id="SSF54928">
    <property type="entry name" value="RNA-binding domain, RBD"/>
    <property type="match status" value="4"/>
</dbReference>
<evidence type="ECO:0000259" key="5">
    <source>
        <dbReference type="PROSITE" id="PS50102"/>
    </source>
</evidence>
<reference evidence="7" key="1">
    <citation type="journal article" date="2015" name="Proc. Natl. Acad. Sci. U.S.A.">
        <title>Genome sequence of the Asian Tiger mosquito, Aedes albopictus, reveals insights into its biology, genetics, and evolution.</title>
        <authorList>
            <person name="Chen X.G."/>
            <person name="Jiang X."/>
            <person name="Gu J."/>
            <person name="Xu M."/>
            <person name="Wu Y."/>
            <person name="Deng Y."/>
            <person name="Zhang C."/>
            <person name="Bonizzoni M."/>
            <person name="Dermauw W."/>
            <person name="Vontas J."/>
            <person name="Armbruster P."/>
            <person name="Huang X."/>
            <person name="Yang Y."/>
            <person name="Zhang H."/>
            <person name="He W."/>
            <person name="Peng H."/>
            <person name="Liu Y."/>
            <person name="Wu K."/>
            <person name="Chen J."/>
            <person name="Lirakis M."/>
            <person name="Topalis P."/>
            <person name="Van Leeuwen T."/>
            <person name="Hall A.B."/>
            <person name="Jiang X."/>
            <person name="Thorpe C."/>
            <person name="Mueller R.L."/>
            <person name="Sun C."/>
            <person name="Waterhouse R.M."/>
            <person name="Yan G."/>
            <person name="Tu Z.J."/>
            <person name="Fang X."/>
            <person name="James A.A."/>
        </authorList>
    </citation>
    <scope>NUCLEOTIDE SEQUENCE [LARGE SCALE GENOMIC DNA]</scope>
    <source>
        <strain evidence="7">Foshan</strain>
    </source>
</reference>
<organism evidence="6 7">
    <name type="scientific">Aedes albopictus</name>
    <name type="common">Asian tiger mosquito</name>
    <name type="synonym">Stegomyia albopicta</name>
    <dbReference type="NCBI Taxonomy" id="7160"/>
    <lineage>
        <taxon>Eukaryota</taxon>
        <taxon>Metazoa</taxon>
        <taxon>Ecdysozoa</taxon>
        <taxon>Arthropoda</taxon>
        <taxon>Hexapoda</taxon>
        <taxon>Insecta</taxon>
        <taxon>Pterygota</taxon>
        <taxon>Neoptera</taxon>
        <taxon>Endopterygota</taxon>
        <taxon>Diptera</taxon>
        <taxon>Nematocera</taxon>
        <taxon>Culicoidea</taxon>
        <taxon>Culicidae</taxon>
        <taxon>Culicinae</taxon>
        <taxon>Aedini</taxon>
        <taxon>Aedes</taxon>
        <taxon>Stegomyia</taxon>
    </lineage>
</organism>
<feature type="region of interest" description="Disordered" evidence="4">
    <location>
        <begin position="1111"/>
        <end position="1210"/>
    </location>
</feature>
<feature type="compositionally biased region" description="Basic residues" evidence="4">
    <location>
        <begin position="1171"/>
        <end position="1187"/>
    </location>
</feature>
<keyword evidence="2 3" id="KW-0694">RNA-binding</keyword>
<reference evidence="6" key="2">
    <citation type="submission" date="2025-05" db="UniProtKB">
        <authorList>
            <consortium name="EnsemblMetazoa"/>
        </authorList>
    </citation>
    <scope>IDENTIFICATION</scope>
    <source>
        <strain evidence="6">Foshan</strain>
    </source>
</reference>
<feature type="compositionally biased region" description="Basic and acidic residues" evidence="4">
    <location>
        <begin position="732"/>
        <end position="741"/>
    </location>
</feature>
<dbReference type="SMART" id="SM00360">
    <property type="entry name" value="RRM"/>
    <property type="match status" value="4"/>
</dbReference>
<feature type="compositionally biased region" description="Basic and acidic residues" evidence="4">
    <location>
        <begin position="967"/>
        <end position="979"/>
    </location>
</feature>
<keyword evidence="1" id="KW-0677">Repeat</keyword>